<dbReference type="FunFam" id="3.40.50.2000:FF:000143">
    <property type="entry name" value="UDP-glycosyltransferase 89B1"/>
    <property type="match status" value="1"/>
</dbReference>
<dbReference type="CDD" id="cd03784">
    <property type="entry name" value="GT1_Gtf-like"/>
    <property type="match status" value="1"/>
</dbReference>
<dbReference type="OrthoDB" id="1192081at2759"/>
<dbReference type="PANTHER" id="PTHR48047">
    <property type="entry name" value="GLYCOSYLTRANSFERASE"/>
    <property type="match status" value="1"/>
</dbReference>
<evidence type="ECO:0000313" key="4">
    <source>
        <dbReference type="Proteomes" id="UP001141806"/>
    </source>
</evidence>
<dbReference type="Pfam" id="PF00201">
    <property type="entry name" value="UDPGT"/>
    <property type="match status" value="1"/>
</dbReference>
<dbReference type="Gene3D" id="3.40.50.2000">
    <property type="entry name" value="Glycogen Phosphorylase B"/>
    <property type="match status" value="2"/>
</dbReference>
<comment type="caution">
    <text evidence="3">The sequence shown here is derived from an EMBL/GenBank/DDBJ whole genome shotgun (WGS) entry which is preliminary data.</text>
</comment>
<reference evidence="3" key="1">
    <citation type="journal article" date="2023" name="Plant J.">
        <title>The genome of the king protea, Protea cynaroides.</title>
        <authorList>
            <person name="Chang J."/>
            <person name="Duong T.A."/>
            <person name="Schoeman C."/>
            <person name="Ma X."/>
            <person name="Roodt D."/>
            <person name="Barker N."/>
            <person name="Li Z."/>
            <person name="Van de Peer Y."/>
            <person name="Mizrachi E."/>
        </authorList>
    </citation>
    <scope>NUCLEOTIDE SEQUENCE</scope>
    <source>
        <tissue evidence="3">Young leaves</tissue>
    </source>
</reference>
<keyword evidence="4" id="KW-1185">Reference proteome</keyword>
<protein>
    <submittedName>
        <fullName evidence="3">Uncharacterized protein</fullName>
    </submittedName>
</protein>
<gene>
    <name evidence="3" type="ORF">NE237_021736</name>
</gene>
<dbReference type="GO" id="GO:0035251">
    <property type="term" value="F:UDP-glucosyltransferase activity"/>
    <property type="evidence" value="ECO:0007669"/>
    <property type="project" value="TreeGrafter"/>
</dbReference>
<dbReference type="PANTHER" id="PTHR48047:SF118">
    <property type="entry name" value="HEXOSYLTRANSFERASE-RELATED"/>
    <property type="match status" value="1"/>
</dbReference>
<comment type="similarity">
    <text evidence="1">Belongs to the UDP-glycosyltransferase family.</text>
</comment>
<dbReference type="AlphaFoldDB" id="A0A9Q0HAT0"/>
<dbReference type="SUPFAM" id="SSF53756">
    <property type="entry name" value="UDP-Glycosyltransferase/glycogen phosphorylase"/>
    <property type="match status" value="1"/>
</dbReference>
<accession>A0A9Q0HAT0</accession>
<sequence length="467" mass="51452">MAIPDGGAHILVFPFPAQGHMLPILDLTHQLVLRGLTVTILVTTNNHSVLHPLLSRHPSIKTLILPFPSHPSIPAGVENMKDLPISSFVPMICALRQLHDPLLHWFRSNPSPPSVIISDGFLGWTHHLACQLSIPRIFFSPSGAVLMSLLNCLWRETPQRDDPNDLDFPISFPNVPGSPVYPWCQLPSLYLRYVPGDPEWELIRDQFLANIASWGIAINSFTDLEGPYIRHLEKDLGHDRVWALGPLQPPAHTERGGSMSVSAYDVMSWLDKREDKSVVYVCFGSQAVLANEQMEALAVGLERSGVHFIWCVKEATIGHVARKYSMVPAGFEDRVAGRGFVIRGWAPQVLILRHRAVGSFLTHCGWNSVLEGIAAGVLLLAWPMTADQFANAKLLEKVGVGETVCKGVVTVPNSDVLAKAMAESVSGKRLKRQVRVMELQKAALEAVKDDGSSSNDLDRLVKEINGV</sequence>
<dbReference type="FunFam" id="3.40.50.2000:FF:000064">
    <property type="entry name" value="Glycosyltransferase"/>
    <property type="match status" value="1"/>
</dbReference>
<organism evidence="3 4">
    <name type="scientific">Protea cynaroides</name>
    <dbReference type="NCBI Taxonomy" id="273540"/>
    <lineage>
        <taxon>Eukaryota</taxon>
        <taxon>Viridiplantae</taxon>
        <taxon>Streptophyta</taxon>
        <taxon>Embryophyta</taxon>
        <taxon>Tracheophyta</taxon>
        <taxon>Spermatophyta</taxon>
        <taxon>Magnoliopsida</taxon>
        <taxon>Proteales</taxon>
        <taxon>Proteaceae</taxon>
        <taxon>Protea</taxon>
    </lineage>
</organism>
<evidence type="ECO:0000256" key="1">
    <source>
        <dbReference type="ARBA" id="ARBA00009995"/>
    </source>
</evidence>
<evidence type="ECO:0000313" key="3">
    <source>
        <dbReference type="EMBL" id="KAJ4961826.1"/>
    </source>
</evidence>
<dbReference type="EMBL" id="JAMYWD010000009">
    <property type="protein sequence ID" value="KAJ4961826.1"/>
    <property type="molecule type" value="Genomic_DNA"/>
</dbReference>
<name>A0A9Q0HAT0_9MAGN</name>
<keyword evidence="2" id="KW-0808">Transferase</keyword>
<dbReference type="InterPro" id="IPR002213">
    <property type="entry name" value="UDP_glucos_trans"/>
</dbReference>
<dbReference type="Proteomes" id="UP001141806">
    <property type="component" value="Unassembled WGS sequence"/>
</dbReference>
<evidence type="ECO:0000256" key="2">
    <source>
        <dbReference type="ARBA" id="ARBA00022679"/>
    </source>
</evidence>
<proteinExistence type="inferred from homology"/>